<organism evidence="1 2">
    <name type="scientific">Oerskovia merdavium</name>
    <dbReference type="NCBI Taxonomy" id="2762227"/>
    <lineage>
        <taxon>Bacteria</taxon>
        <taxon>Bacillati</taxon>
        <taxon>Actinomycetota</taxon>
        <taxon>Actinomycetes</taxon>
        <taxon>Micrococcales</taxon>
        <taxon>Cellulomonadaceae</taxon>
        <taxon>Oerskovia</taxon>
    </lineage>
</organism>
<dbReference type="Gene3D" id="3.40.50.12780">
    <property type="entry name" value="N-terminal domain of ligase-like"/>
    <property type="match status" value="1"/>
</dbReference>
<dbReference type="InterPro" id="IPR017523">
    <property type="entry name" value="Rv3268"/>
</dbReference>
<keyword evidence="2" id="KW-1185">Reference proteome</keyword>
<dbReference type="RefSeq" id="WP_191800119.1">
    <property type="nucleotide sequence ID" value="NZ_JACSQF010000001.1"/>
</dbReference>
<reference evidence="1 2" key="1">
    <citation type="submission" date="2020-08" db="EMBL/GenBank/DDBJ databases">
        <title>A Genomic Blueprint of the Chicken Gut Microbiome.</title>
        <authorList>
            <person name="Gilroy R."/>
            <person name="Ravi A."/>
            <person name="Getino M."/>
            <person name="Pursley I."/>
            <person name="Horton D.L."/>
            <person name="Alikhan N.-F."/>
            <person name="Baker D."/>
            <person name="Gharbi K."/>
            <person name="Hall N."/>
            <person name="Watson M."/>
            <person name="Adriaenssens E.M."/>
            <person name="Foster-Nyarko E."/>
            <person name="Jarju S."/>
            <person name="Secka A."/>
            <person name="Antonio M."/>
            <person name="Oren A."/>
            <person name="Chaudhuri R."/>
            <person name="La Ragione R.M."/>
            <person name="Hildebrand F."/>
            <person name="Pallen M.J."/>
        </authorList>
    </citation>
    <scope>NUCLEOTIDE SEQUENCE [LARGE SCALE GENOMIC DNA]</scope>
    <source>
        <strain evidence="1 2">Sa2CUA9</strain>
    </source>
</reference>
<comment type="caution">
    <text evidence="1">The sequence shown here is derived from an EMBL/GenBank/DDBJ whole genome shotgun (WGS) entry which is preliminary data.</text>
</comment>
<dbReference type="EMBL" id="JACSQF010000001">
    <property type="protein sequence ID" value="MBD7979265.1"/>
    <property type="molecule type" value="Genomic_DNA"/>
</dbReference>
<dbReference type="SUPFAM" id="SSF56801">
    <property type="entry name" value="Acetyl-CoA synthetase-like"/>
    <property type="match status" value="1"/>
</dbReference>
<name>A0ABR8TU44_9CELL</name>
<gene>
    <name evidence="1" type="ORF">H9641_00830</name>
</gene>
<evidence type="ECO:0000313" key="1">
    <source>
        <dbReference type="EMBL" id="MBD7979265.1"/>
    </source>
</evidence>
<evidence type="ECO:0000313" key="2">
    <source>
        <dbReference type="Proteomes" id="UP000655570"/>
    </source>
</evidence>
<dbReference type="Proteomes" id="UP000655570">
    <property type="component" value="Unassembled WGS sequence"/>
</dbReference>
<dbReference type="InterPro" id="IPR042099">
    <property type="entry name" value="ANL_N_sf"/>
</dbReference>
<proteinExistence type="predicted"/>
<accession>A0ABR8TU44</accession>
<sequence>MAPSPAPVAHVADLQRLIIRDPGRPRVTWYGDDGERVELSGAVLHNWINKTVNLLVEEFDAAPGTRVVLDLPPHWRAIVWGLAAWRTGATLVLLPDTPASGAVEREEEAGAPALLGLAHDADVVVTSRPAAWAGTHAPVVAVPLPALARRFDGDLPAGAIDAGSAVMTYGDQIGWVEEVDPDAVALEPGAVLHGELVTWASRLGDDVAPGSRDLVQEGDASRLLRRTLQVLAVDGSVVVLSPALTTALAQDPERLSRLRTSERVDL</sequence>
<protein>
    <submittedName>
        <fullName evidence="1">TIGR03089 family protein</fullName>
    </submittedName>
</protein>
<dbReference type="NCBIfam" id="TIGR03089">
    <property type="entry name" value="TIGR03089 family protein"/>
    <property type="match status" value="1"/>
</dbReference>